<evidence type="ECO:0000313" key="2">
    <source>
        <dbReference type="EMBL" id="CAG8634602.1"/>
    </source>
</evidence>
<dbReference type="InterPro" id="IPR003495">
    <property type="entry name" value="CobW/HypB/UreG_nucleotide-bd"/>
</dbReference>
<protein>
    <submittedName>
        <fullName evidence="2">21440_t:CDS:1</fullName>
    </submittedName>
</protein>
<feature type="domain" description="CobW/HypB/UreG nucleotide-binding" evidence="1">
    <location>
        <begin position="33"/>
        <end position="220"/>
    </location>
</feature>
<dbReference type="SUPFAM" id="SSF90002">
    <property type="entry name" value="Hypothetical protein YjiA, C-terminal domain"/>
    <property type="match status" value="1"/>
</dbReference>
<sequence>MDEIPELVEIVEIIDSSESKVNDIDKALNSKVPITIITGFLGSGKTTLLNYILSNQHGKRIAVILNEFGESSGIEKSLSINQDGDSFEEWLELQNGCLCCSIKDNGVKAIENLMQKKGKFDYILLETTGLADPGPIASMFWLDDDLGSDIYLDGIVTLVDAKYILQYISEKKADGSINEAVRQIAISDRIIINKMDLVLPSVIDSIQSQIRTVNSIADIINTERSRVPLDFILDIHAFDFKQSPFSLLASSQTLDEDDTENGHGHNHDHIEEEVKTICLTEFPSPTLDLTKIEQWIQCLLWEKIVPTYDTTPCQTNPQITILRLKSILTPNHDIKSRVVVQGVQELYDLQYIPNDMSDLDESESVCKNAMVKDKIVIIGRNLEYMKLKNSLWNWMGWI</sequence>
<proteinExistence type="predicted"/>
<reference evidence="2" key="1">
    <citation type="submission" date="2021-06" db="EMBL/GenBank/DDBJ databases">
        <authorList>
            <person name="Kallberg Y."/>
            <person name="Tangrot J."/>
            <person name="Rosling A."/>
        </authorList>
    </citation>
    <scope>NUCLEOTIDE SEQUENCE</scope>
    <source>
        <strain evidence="2">FL966</strain>
    </source>
</reference>
<dbReference type="EMBL" id="CAJVQA010006125">
    <property type="protein sequence ID" value="CAG8634602.1"/>
    <property type="molecule type" value="Genomic_DNA"/>
</dbReference>
<evidence type="ECO:0000313" key="3">
    <source>
        <dbReference type="Proteomes" id="UP000789759"/>
    </source>
</evidence>
<dbReference type="PANTHER" id="PTHR13748:SF31">
    <property type="entry name" value="ZINC-REGULATED GTPASE METALLOPROTEIN ACTIVATOR 1A-RELATED"/>
    <property type="match status" value="1"/>
</dbReference>
<dbReference type="Proteomes" id="UP000789759">
    <property type="component" value="Unassembled WGS sequence"/>
</dbReference>
<dbReference type="Gene3D" id="3.40.50.300">
    <property type="entry name" value="P-loop containing nucleotide triphosphate hydrolases"/>
    <property type="match status" value="1"/>
</dbReference>
<gene>
    <name evidence="2" type="ORF">CPELLU_LOCUS8556</name>
</gene>
<keyword evidence="3" id="KW-1185">Reference proteome</keyword>
<dbReference type="CDD" id="cd03112">
    <property type="entry name" value="CobW-like"/>
    <property type="match status" value="1"/>
</dbReference>
<dbReference type="InterPro" id="IPR051316">
    <property type="entry name" value="Zinc-reg_GTPase_activator"/>
</dbReference>
<dbReference type="InterPro" id="IPR036627">
    <property type="entry name" value="CobW-likC_sf"/>
</dbReference>
<dbReference type="Gene3D" id="3.30.1220.10">
    <property type="entry name" value="CobW-like, C-terminal domain"/>
    <property type="match status" value="1"/>
</dbReference>
<dbReference type="AlphaFoldDB" id="A0A9N9DGW4"/>
<dbReference type="Pfam" id="PF02492">
    <property type="entry name" value="cobW"/>
    <property type="match status" value="1"/>
</dbReference>
<comment type="caution">
    <text evidence="2">The sequence shown here is derived from an EMBL/GenBank/DDBJ whole genome shotgun (WGS) entry which is preliminary data.</text>
</comment>
<dbReference type="GO" id="GO:0005737">
    <property type="term" value="C:cytoplasm"/>
    <property type="evidence" value="ECO:0007669"/>
    <property type="project" value="TreeGrafter"/>
</dbReference>
<organism evidence="2 3">
    <name type="scientific">Cetraspora pellucida</name>
    <dbReference type="NCBI Taxonomy" id="1433469"/>
    <lineage>
        <taxon>Eukaryota</taxon>
        <taxon>Fungi</taxon>
        <taxon>Fungi incertae sedis</taxon>
        <taxon>Mucoromycota</taxon>
        <taxon>Glomeromycotina</taxon>
        <taxon>Glomeromycetes</taxon>
        <taxon>Diversisporales</taxon>
        <taxon>Gigasporaceae</taxon>
        <taxon>Cetraspora</taxon>
    </lineage>
</organism>
<dbReference type="OrthoDB" id="258627at2759"/>
<evidence type="ECO:0000259" key="1">
    <source>
        <dbReference type="Pfam" id="PF02492"/>
    </source>
</evidence>
<dbReference type="PANTHER" id="PTHR13748">
    <property type="entry name" value="COBW-RELATED"/>
    <property type="match status" value="1"/>
</dbReference>
<dbReference type="SUPFAM" id="SSF52540">
    <property type="entry name" value="P-loop containing nucleoside triphosphate hydrolases"/>
    <property type="match status" value="1"/>
</dbReference>
<dbReference type="InterPro" id="IPR027417">
    <property type="entry name" value="P-loop_NTPase"/>
</dbReference>
<name>A0A9N9DGW4_9GLOM</name>
<accession>A0A9N9DGW4</accession>